<comment type="caution">
    <text evidence="14">The sequence shown here is derived from an EMBL/GenBank/DDBJ whole genome shotgun (WGS) entry which is preliminary data.</text>
</comment>
<dbReference type="PANTHER" id="PTHR31650">
    <property type="entry name" value="O-ACYLTRANSFERASE (WSD1-LIKE) FAMILY PROTEIN"/>
    <property type="match status" value="1"/>
</dbReference>
<dbReference type="InterPro" id="IPR045034">
    <property type="entry name" value="O-acyltransferase_WSD1-like"/>
</dbReference>
<evidence type="ECO:0000256" key="8">
    <source>
        <dbReference type="ARBA" id="ARBA00023098"/>
    </source>
</evidence>
<dbReference type="SUPFAM" id="SSF52777">
    <property type="entry name" value="CoA-dependent acyltransferases"/>
    <property type="match status" value="2"/>
</dbReference>
<dbReference type="RefSeq" id="WP_273953858.1">
    <property type="nucleotide sequence ID" value="NZ_JAQSIP010000015.1"/>
</dbReference>
<evidence type="ECO:0000313" key="15">
    <source>
        <dbReference type="Proteomes" id="UP001528673"/>
    </source>
</evidence>
<gene>
    <name evidence="14" type="ORF">PSQ40_21015</name>
</gene>
<dbReference type="EC" id="2.3.1.20" evidence="4"/>
<keyword evidence="9" id="KW-0012">Acyltransferase</keyword>
<evidence type="ECO:0000313" key="14">
    <source>
        <dbReference type="EMBL" id="MDD0841072.1"/>
    </source>
</evidence>
<dbReference type="Pfam" id="PF03007">
    <property type="entry name" value="WS_DGAT_cat"/>
    <property type="match status" value="1"/>
</dbReference>
<comment type="similarity">
    <text evidence="3">Belongs to the long-chain O-acyltransferase family.</text>
</comment>
<proteinExistence type="inferred from homology"/>
<dbReference type="Proteomes" id="UP001528673">
    <property type="component" value="Unassembled WGS sequence"/>
</dbReference>
<feature type="compositionally biased region" description="Low complexity" evidence="11">
    <location>
        <begin position="498"/>
        <end position="522"/>
    </location>
</feature>
<dbReference type="PANTHER" id="PTHR31650:SF1">
    <property type="entry name" value="WAX ESTER SYNTHASE_DIACYLGLYCEROL ACYLTRANSFERASE 4-RELATED"/>
    <property type="match status" value="1"/>
</dbReference>
<comment type="pathway">
    <text evidence="2">Lipid metabolism.</text>
</comment>
<feature type="domain" description="O-acyltransferase WSD1 C-terminal" evidence="13">
    <location>
        <begin position="316"/>
        <end position="461"/>
    </location>
</feature>
<keyword evidence="15" id="KW-1185">Reference proteome</keyword>
<evidence type="ECO:0000259" key="13">
    <source>
        <dbReference type="Pfam" id="PF06974"/>
    </source>
</evidence>
<name>A0ABT5N7G8_9BURK</name>
<organism evidence="14 15">
    <name type="scientific">Curvibacter cyanobacteriorum</name>
    <dbReference type="NCBI Taxonomy" id="3026422"/>
    <lineage>
        <taxon>Bacteria</taxon>
        <taxon>Pseudomonadati</taxon>
        <taxon>Pseudomonadota</taxon>
        <taxon>Betaproteobacteria</taxon>
        <taxon>Burkholderiales</taxon>
        <taxon>Comamonadaceae</taxon>
        <taxon>Curvibacter</taxon>
    </lineage>
</organism>
<dbReference type="NCBIfam" id="TIGR02946">
    <property type="entry name" value="acyl_WS_DGAT"/>
    <property type="match status" value="1"/>
</dbReference>
<feature type="compositionally biased region" description="Low complexity" evidence="11">
    <location>
        <begin position="531"/>
        <end position="572"/>
    </location>
</feature>
<feature type="domain" description="O-acyltransferase WSD1-like N-terminal" evidence="12">
    <location>
        <begin position="4"/>
        <end position="275"/>
    </location>
</feature>
<keyword evidence="6" id="KW-0808">Transferase</keyword>
<feature type="compositionally biased region" description="Low complexity" evidence="11">
    <location>
        <begin position="585"/>
        <end position="614"/>
    </location>
</feature>
<evidence type="ECO:0000256" key="6">
    <source>
        <dbReference type="ARBA" id="ARBA00022679"/>
    </source>
</evidence>
<sequence>MDHLSGLDAIFLHLEAPEVPMHVGSLMVLNPPPGHEGDFSEVVRDHIQARQHLAPLLTRKLIKMPFDLSDPAWVPDEHIDWDYHVRPISLPPPGSNTQLQELVARLHSSLLDRSRPLWEVAVIDGLRSGQVAIYIKVHHSGMDGQAGVALGAALFDLEAQGRKIPKALPRPPGQSERVGMAELAVSGLKHTALQYVKLARMAPEMLRTAKSLLVPPVGADGKRDWSLPKNIQWLSPRTPLNTTITNQRSFAARTVPLAEMKTVAKAFGVTVNDVVMAATAGALRRYLQEMNALPAKSLTAGVPVSLREAGDGSANNQVSAVVIPLSTDEADPVQRLHKIREASILSKGFMGRIKAVVPTDFPVLAAPWVITGLSAMVTRAGLYDRLPPFANVAISNVPGLQQQLYCAGAEVVCNYPVSIAFHGMALNVTVTSYNGRMDYGLIACRRTLPQIHELADMLLHEHQLLKEQAEALLAAAKHAPAQVAVAPATAPPTPPGTPRASATPAAPTPAPDTASSTASGPPEVARRPRQRPASARTSAAEAAAPPPSAALRRAAKATSTPTARARPARSAPAPRPAPPSRSRPRAATPAATPAAAPSATGSDGAPAAPASPDA</sequence>
<comment type="catalytic activity">
    <reaction evidence="10">
        <text>an acyl-CoA + a 1,2-diacyl-sn-glycerol = a triacyl-sn-glycerol + CoA</text>
        <dbReference type="Rhea" id="RHEA:10868"/>
        <dbReference type="ChEBI" id="CHEBI:17815"/>
        <dbReference type="ChEBI" id="CHEBI:57287"/>
        <dbReference type="ChEBI" id="CHEBI:58342"/>
        <dbReference type="ChEBI" id="CHEBI:64615"/>
        <dbReference type="EC" id="2.3.1.20"/>
    </reaction>
</comment>
<feature type="region of interest" description="Disordered" evidence="11">
    <location>
        <begin position="484"/>
        <end position="614"/>
    </location>
</feature>
<dbReference type="InterPro" id="IPR004255">
    <property type="entry name" value="O-acyltransferase_WSD1_N"/>
</dbReference>
<evidence type="ECO:0000256" key="7">
    <source>
        <dbReference type="ARBA" id="ARBA00022798"/>
    </source>
</evidence>
<evidence type="ECO:0000256" key="11">
    <source>
        <dbReference type="SAM" id="MobiDB-lite"/>
    </source>
</evidence>
<keyword evidence="5" id="KW-0444">Lipid biosynthesis</keyword>
<evidence type="ECO:0000256" key="1">
    <source>
        <dbReference type="ARBA" id="ARBA00004771"/>
    </source>
</evidence>
<evidence type="ECO:0000256" key="9">
    <source>
        <dbReference type="ARBA" id="ARBA00023315"/>
    </source>
</evidence>
<protein>
    <recommendedName>
        <fullName evidence="4">diacylglycerol O-acyltransferase</fullName>
        <ecNumber evidence="4">2.3.1.20</ecNumber>
    </recommendedName>
</protein>
<evidence type="ECO:0000259" key="12">
    <source>
        <dbReference type="Pfam" id="PF03007"/>
    </source>
</evidence>
<keyword evidence="8" id="KW-0443">Lipid metabolism</keyword>
<evidence type="ECO:0000256" key="2">
    <source>
        <dbReference type="ARBA" id="ARBA00005189"/>
    </source>
</evidence>
<accession>A0ABT5N7G8</accession>
<evidence type="ECO:0000256" key="4">
    <source>
        <dbReference type="ARBA" id="ARBA00013244"/>
    </source>
</evidence>
<dbReference type="InterPro" id="IPR014292">
    <property type="entry name" value="Acyl_transf_WS/DGAT"/>
</dbReference>
<dbReference type="EMBL" id="JAQSIP010000015">
    <property type="protein sequence ID" value="MDD0841072.1"/>
    <property type="molecule type" value="Genomic_DNA"/>
</dbReference>
<reference evidence="14 15" key="1">
    <citation type="submission" date="2023-02" db="EMBL/GenBank/DDBJ databases">
        <title>Bacterial whole genomic sequence of Curvibacter sp. HBC61.</title>
        <authorList>
            <person name="Le V."/>
            <person name="Ko S.-R."/>
            <person name="Ahn C.-Y."/>
            <person name="Oh H.-M."/>
        </authorList>
    </citation>
    <scope>NUCLEOTIDE SEQUENCE [LARGE SCALE GENOMIC DNA]</scope>
    <source>
        <strain evidence="14 15">HBC61</strain>
    </source>
</reference>
<evidence type="ECO:0000256" key="10">
    <source>
        <dbReference type="ARBA" id="ARBA00048109"/>
    </source>
</evidence>
<evidence type="ECO:0000256" key="5">
    <source>
        <dbReference type="ARBA" id="ARBA00022516"/>
    </source>
</evidence>
<evidence type="ECO:0000256" key="3">
    <source>
        <dbReference type="ARBA" id="ARBA00009587"/>
    </source>
</evidence>
<dbReference type="InterPro" id="IPR009721">
    <property type="entry name" value="O-acyltransferase_WSD1_C"/>
</dbReference>
<keyword evidence="7" id="KW-0319">Glycerol metabolism</keyword>
<dbReference type="Pfam" id="PF06974">
    <property type="entry name" value="WS_DGAT_C"/>
    <property type="match status" value="1"/>
</dbReference>
<comment type="pathway">
    <text evidence="1">Glycerolipid metabolism; triacylglycerol biosynthesis.</text>
</comment>